<dbReference type="Proteomes" id="UP001500353">
    <property type="component" value="Unassembled WGS sequence"/>
</dbReference>
<sequence length="234" mass="28396">MIPENLEKSIENLYSTFSQYEISSKIVGCPCCVSDRDKEKIHSKELRDLQEEDLSRYAFKALTTFGNVNDFKHFLPRILELLVDDNLGVSTFVIFGKLEYGSWKNWESEEQEAIKIFLFEWWKYFLERQSYFDKDLFYGIYKLTKNIDKLLQIWKIDITQNNFVVYVDFLKYYYQDFINENDEFKDFNEIDDDKFLKWIKENAKHLEAGFYHYENKDQRFAREISDALYVFEHS</sequence>
<organism evidence="1 2">
    <name type="scientific">Chryseobacterium ginsengisoli</name>
    <dbReference type="NCBI Taxonomy" id="363853"/>
    <lineage>
        <taxon>Bacteria</taxon>
        <taxon>Pseudomonadati</taxon>
        <taxon>Bacteroidota</taxon>
        <taxon>Flavobacteriia</taxon>
        <taxon>Flavobacteriales</taxon>
        <taxon>Weeksellaceae</taxon>
        <taxon>Chryseobacterium group</taxon>
        <taxon>Chryseobacterium</taxon>
    </lineage>
</organism>
<comment type="caution">
    <text evidence="1">The sequence shown here is derived from an EMBL/GenBank/DDBJ whole genome shotgun (WGS) entry which is preliminary data.</text>
</comment>
<accession>A0ABP9MSF7</accession>
<dbReference type="RefSeq" id="WP_345206917.1">
    <property type="nucleotide sequence ID" value="NZ_BAABHX010000006.1"/>
</dbReference>
<keyword evidence="2" id="KW-1185">Reference proteome</keyword>
<evidence type="ECO:0000313" key="1">
    <source>
        <dbReference type="EMBL" id="GAA5098500.1"/>
    </source>
</evidence>
<protein>
    <submittedName>
        <fullName evidence="1">Uncharacterized protein</fullName>
    </submittedName>
</protein>
<gene>
    <name evidence="1" type="ORF">GCM10023210_34720</name>
</gene>
<name>A0ABP9MSF7_9FLAO</name>
<proteinExistence type="predicted"/>
<dbReference type="EMBL" id="BAABHX010000006">
    <property type="protein sequence ID" value="GAA5098500.1"/>
    <property type="molecule type" value="Genomic_DNA"/>
</dbReference>
<evidence type="ECO:0000313" key="2">
    <source>
        <dbReference type="Proteomes" id="UP001500353"/>
    </source>
</evidence>
<reference evidence="2" key="1">
    <citation type="journal article" date="2019" name="Int. J. Syst. Evol. Microbiol.">
        <title>The Global Catalogue of Microorganisms (GCM) 10K type strain sequencing project: providing services to taxonomists for standard genome sequencing and annotation.</title>
        <authorList>
            <consortium name="The Broad Institute Genomics Platform"/>
            <consortium name="The Broad Institute Genome Sequencing Center for Infectious Disease"/>
            <person name="Wu L."/>
            <person name="Ma J."/>
        </authorList>
    </citation>
    <scope>NUCLEOTIDE SEQUENCE [LARGE SCALE GENOMIC DNA]</scope>
    <source>
        <strain evidence="2">JCM 18019</strain>
    </source>
</reference>